<gene>
    <name evidence="1" type="ORF">F4820DRAFT_458554</name>
</gene>
<proteinExistence type="predicted"/>
<evidence type="ECO:0000313" key="1">
    <source>
        <dbReference type="EMBL" id="KAI4864956.1"/>
    </source>
</evidence>
<protein>
    <submittedName>
        <fullName evidence="1">Uncharacterized protein</fullName>
    </submittedName>
</protein>
<evidence type="ECO:0000313" key="2">
    <source>
        <dbReference type="Proteomes" id="UP001497700"/>
    </source>
</evidence>
<reference evidence="1 2" key="1">
    <citation type="journal article" date="2022" name="New Phytol.">
        <title>Ecological generalism drives hyperdiversity of secondary metabolite gene clusters in xylarialean endophytes.</title>
        <authorList>
            <person name="Franco M.E.E."/>
            <person name="Wisecaver J.H."/>
            <person name="Arnold A.E."/>
            <person name="Ju Y.M."/>
            <person name="Slot J.C."/>
            <person name="Ahrendt S."/>
            <person name="Moore L.P."/>
            <person name="Eastman K.E."/>
            <person name="Scott K."/>
            <person name="Konkel Z."/>
            <person name="Mondo S.J."/>
            <person name="Kuo A."/>
            <person name="Hayes R.D."/>
            <person name="Haridas S."/>
            <person name="Andreopoulos B."/>
            <person name="Riley R."/>
            <person name="LaButti K."/>
            <person name="Pangilinan J."/>
            <person name="Lipzen A."/>
            <person name="Amirebrahimi M."/>
            <person name="Yan J."/>
            <person name="Adam C."/>
            <person name="Keymanesh K."/>
            <person name="Ng V."/>
            <person name="Louie K."/>
            <person name="Northen T."/>
            <person name="Drula E."/>
            <person name="Henrissat B."/>
            <person name="Hsieh H.M."/>
            <person name="Youens-Clark K."/>
            <person name="Lutzoni F."/>
            <person name="Miadlikowska J."/>
            <person name="Eastwood D.C."/>
            <person name="Hamelin R.C."/>
            <person name="Grigoriev I.V."/>
            <person name="U'Ren J.M."/>
        </authorList>
    </citation>
    <scope>NUCLEOTIDE SEQUENCE [LARGE SCALE GENOMIC DNA]</scope>
    <source>
        <strain evidence="1 2">CBS 119005</strain>
    </source>
</reference>
<dbReference type="Proteomes" id="UP001497700">
    <property type="component" value="Unassembled WGS sequence"/>
</dbReference>
<dbReference type="EMBL" id="MU393479">
    <property type="protein sequence ID" value="KAI4864956.1"/>
    <property type="molecule type" value="Genomic_DNA"/>
</dbReference>
<comment type="caution">
    <text evidence="1">The sequence shown here is derived from an EMBL/GenBank/DDBJ whole genome shotgun (WGS) entry which is preliminary data.</text>
</comment>
<sequence length="365" mass="41150">MKIKAGLKRRPLEDASSRANQSSAGAVSQSDEPQKRASDPTKHTFEEFVEIMGLTGAAKKKALDYAKAKENELQALAARSAGESSARNARRRCLDDEIAAYKRNLDDVVGHGNFNNELLPSCQVVRNRINKLLDAGIMNKTEFSEAIGCRDTNTLSDFLKQKGTDGGRNSPVWVNAWVWFRQREVANLKMPDVKKRRSQEDGMAGSAVRGSASKTTSSLPDITDIYLEGEEDDDVSVYDTCDEIRRKINAHLRTPGVTQAQFCRDLYAQLHVPKVKSIQSKQLADFRRQKGPRTGAKSTVFYAAYVYFEKLRIAQGKRKTKHREDMEDIWESNGGFDRETDHRTQYIGRAETNLYVDRYGCFTSM</sequence>
<accession>A0ACB9Z0U4</accession>
<name>A0ACB9Z0U4_9PEZI</name>
<organism evidence="1 2">
    <name type="scientific">Hypoxylon rubiginosum</name>
    <dbReference type="NCBI Taxonomy" id="110542"/>
    <lineage>
        <taxon>Eukaryota</taxon>
        <taxon>Fungi</taxon>
        <taxon>Dikarya</taxon>
        <taxon>Ascomycota</taxon>
        <taxon>Pezizomycotina</taxon>
        <taxon>Sordariomycetes</taxon>
        <taxon>Xylariomycetidae</taxon>
        <taxon>Xylariales</taxon>
        <taxon>Hypoxylaceae</taxon>
        <taxon>Hypoxylon</taxon>
    </lineage>
</organism>
<keyword evidence="2" id="KW-1185">Reference proteome</keyword>